<evidence type="ECO:0000256" key="1">
    <source>
        <dbReference type="SAM" id="MobiDB-lite"/>
    </source>
</evidence>
<evidence type="ECO:0000313" key="3">
    <source>
        <dbReference type="Proteomes" id="UP000318186"/>
    </source>
</evidence>
<protein>
    <submittedName>
        <fullName evidence="2">Uncharacterized protein</fullName>
    </submittedName>
</protein>
<accession>A0A561UUW5</accession>
<organism evidence="2 3">
    <name type="scientific">Streptomyces brevispora</name>
    <dbReference type="NCBI Taxonomy" id="887462"/>
    <lineage>
        <taxon>Bacteria</taxon>
        <taxon>Bacillati</taxon>
        <taxon>Actinomycetota</taxon>
        <taxon>Actinomycetes</taxon>
        <taxon>Kitasatosporales</taxon>
        <taxon>Streptomycetaceae</taxon>
        <taxon>Streptomyces</taxon>
    </lineage>
</organism>
<proteinExistence type="predicted"/>
<gene>
    <name evidence="2" type="ORF">FHX80_111555</name>
</gene>
<reference evidence="2 3" key="1">
    <citation type="submission" date="2019-06" db="EMBL/GenBank/DDBJ databases">
        <title>Sequencing the genomes of 1000 actinobacteria strains.</title>
        <authorList>
            <person name="Klenk H.-P."/>
        </authorList>
    </citation>
    <scope>NUCLEOTIDE SEQUENCE [LARGE SCALE GENOMIC DNA]</scope>
    <source>
        <strain evidence="2 3">DSM 42059</strain>
    </source>
</reference>
<name>A0A561UUW5_9ACTN</name>
<sequence>MSSRPAVLSAPGPVPLARPVRSPDNGLDKKAVDIRIMEWQPCQFVR</sequence>
<dbReference type="Proteomes" id="UP000318186">
    <property type="component" value="Unassembled WGS sequence"/>
</dbReference>
<feature type="region of interest" description="Disordered" evidence="1">
    <location>
        <begin position="1"/>
        <end position="27"/>
    </location>
</feature>
<dbReference type="EMBL" id="VIWW01000001">
    <property type="protein sequence ID" value="TWG03136.1"/>
    <property type="molecule type" value="Genomic_DNA"/>
</dbReference>
<dbReference type="AlphaFoldDB" id="A0A561UUW5"/>
<evidence type="ECO:0000313" key="2">
    <source>
        <dbReference type="EMBL" id="TWG03136.1"/>
    </source>
</evidence>
<comment type="caution">
    <text evidence="2">The sequence shown here is derived from an EMBL/GenBank/DDBJ whole genome shotgun (WGS) entry which is preliminary data.</text>
</comment>